<sequence length="102" mass="11360">MTSLRPFALLEFSGNFFSIGQFKIVILFSCGKSRACPYIVFIVGRLFRCKNSSLENKFEFPFSSATSLSFSSLIISSKPWQSRINSCSKCGAKIIQLLASLN</sequence>
<name>A0A5J5WR13_GOSBA</name>
<dbReference type="EMBL" id="CM018202">
    <property type="protein sequence ID" value="KAB2095181.1"/>
    <property type="molecule type" value="Genomic_DNA"/>
</dbReference>
<keyword evidence="2" id="KW-1185">Reference proteome</keyword>
<accession>A0A5J5WR13</accession>
<protein>
    <submittedName>
        <fullName evidence="1">Uncharacterized protein</fullName>
    </submittedName>
</protein>
<dbReference type="Proteomes" id="UP000327439">
    <property type="component" value="Chromosome A01"/>
</dbReference>
<proteinExistence type="predicted"/>
<gene>
    <name evidence="1" type="ORF">ES319_A01G019200v1</name>
</gene>
<organism evidence="1 2">
    <name type="scientific">Gossypium barbadense</name>
    <name type="common">Sea Island cotton</name>
    <name type="synonym">Hibiscus barbadensis</name>
    <dbReference type="NCBI Taxonomy" id="3634"/>
    <lineage>
        <taxon>Eukaryota</taxon>
        <taxon>Viridiplantae</taxon>
        <taxon>Streptophyta</taxon>
        <taxon>Embryophyta</taxon>
        <taxon>Tracheophyta</taxon>
        <taxon>Spermatophyta</taxon>
        <taxon>Magnoliopsida</taxon>
        <taxon>eudicotyledons</taxon>
        <taxon>Gunneridae</taxon>
        <taxon>Pentapetalae</taxon>
        <taxon>rosids</taxon>
        <taxon>malvids</taxon>
        <taxon>Malvales</taxon>
        <taxon>Malvaceae</taxon>
        <taxon>Malvoideae</taxon>
        <taxon>Gossypium</taxon>
    </lineage>
</organism>
<evidence type="ECO:0000313" key="1">
    <source>
        <dbReference type="EMBL" id="KAB2095181.1"/>
    </source>
</evidence>
<reference evidence="2" key="1">
    <citation type="journal article" date="2020" name="Nat. Genet.">
        <title>Genomic diversifications of five Gossypium allopolyploid species and their impact on cotton improvement.</title>
        <authorList>
            <person name="Chen Z.J."/>
            <person name="Sreedasyam A."/>
            <person name="Ando A."/>
            <person name="Song Q."/>
            <person name="De Santiago L.M."/>
            <person name="Hulse-Kemp A.M."/>
            <person name="Ding M."/>
            <person name="Ye W."/>
            <person name="Kirkbride R.C."/>
            <person name="Jenkins J."/>
            <person name="Plott C."/>
            <person name="Lovell J."/>
            <person name="Lin Y.M."/>
            <person name="Vaughn R."/>
            <person name="Liu B."/>
            <person name="Simpson S."/>
            <person name="Scheffler B.E."/>
            <person name="Wen L."/>
            <person name="Saski C.A."/>
            <person name="Grover C.E."/>
            <person name="Hu G."/>
            <person name="Conover J.L."/>
            <person name="Carlson J.W."/>
            <person name="Shu S."/>
            <person name="Boston L.B."/>
            <person name="Williams M."/>
            <person name="Peterson D.G."/>
            <person name="McGee K."/>
            <person name="Jones D.C."/>
            <person name="Wendel J.F."/>
            <person name="Stelly D.M."/>
            <person name="Grimwood J."/>
            <person name="Schmutz J."/>
        </authorList>
    </citation>
    <scope>NUCLEOTIDE SEQUENCE [LARGE SCALE GENOMIC DNA]</scope>
    <source>
        <strain evidence="2">cv. 3-79</strain>
    </source>
</reference>
<dbReference type="AlphaFoldDB" id="A0A5J5WR13"/>
<evidence type="ECO:0000313" key="2">
    <source>
        <dbReference type="Proteomes" id="UP000327439"/>
    </source>
</evidence>